<dbReference type="Proteomes" id="UP001642464">
    <property type="component" value="Unassembled WGS sequence"/>
</dbReference>
<evidence type="ECO:0000256" key="1">
    <source>
        <dbReference type="SAM" id="MobiDB-lite"/>
    </source>
</evidence>
<sequence length="299" mass="32508">PGKISWTEKDIQDLALEIKQSLPLSVTQVLTSPEWAGGRLLQLESEVSRITELKSYLVASPRRQADEDADRSGSDAGELEASEHEAGEPQAVEADEIQVAAPEPEHESDHEGASDTDSNASTLQLPGLGESEAGSPVAPSDHAKRSLVQELDGADDGCAESSDSEMPELVPADSGADAGALVLTPPKPPYNEELFQSPEAGNSGFTSEVMEMCIALMQWSYYLPDYMAHCEWAYSRFGLHASSWLGTIEHFNEWLRRYQLAGRSKASDVSATKIGIYIDVYSVLNHLRQWTGAFARIPS</sequence>
<feature type="region of interest" description="Disordered" evidence="1">
    <location>
        <begin position="57"/>
        <end position="185"/>
    </location>
</feature>
<dbReference type="EMBL" id="CAXAMM010040905">
    <property type="protein sequence ID" value="CAK9096089.1"/>
    <property type="molecule type" value="Genomic_DNA"/>
</dbReference>
<name>A0ABP0R669_9DINO</name>
<feature type="compositionally biased region" description="Basic and acidic residues" evidence="1">
    <location>
        <begin position="103"/>
        <end position="113"/>
    </location>
</feature>
<keyword evidence="3" id="KW-1185">Reference proteome</keyword>
<evidence type="ECO:0000313" key="3">
    <source>
        <dbReference type="Proteomes" id="UP001642464"/>
    </source>
</evidence>
<feature type="non-terminal residue" evidence="2">
    <location>
        <position position="1"/>
    </location>
</feature>
<feature type="compositionally biased region" description="Polar residues" evidence="1">
    <location>
        <begin position="115"/>
        <end position="124"/>
    </location>
</feature>
<protein>
    <submittedName>
        <fullName evidence="2">Uncharacterized protein</fullName>
    </submittedName>
</protein>
<feature type="compositionally biased region" description="Acidic residues" evidence="1">
    <location>
        <begin position="152"/>
        <end position="166"/>
    </location>
</feature>
<proteinExistence type="predicted"/>
<gene>
    <name evidence="2" type="ORF">SCF082_LOCUS45128</name>
</gene>
<organism evidence="2 3">
    <name type="scientific">Durusdinium trenchii</name>
    <dbReference type="NCBI Taxonomy" id="1381693"/>
    <lineage>
        <taxon>Eukaryota</taxon>
        <taxon>Sar</taxon>
        <taxon>Alveolata</taxon>
        <taxon>Dinophyceae</taxon>
        <taxon>Suessiales</taxon>
        <taxon>Symbiodiniaceae</taxon>
        <taxon>Durusdinium</taxon>
    </lineage>
</organism>
<comment type="caution">
    <text evidence="2">The sequence shown here is derived from an EMBL/GenBank/DDBJ whole genome shotgun (WGS) entry which is preliminary data.</text>
</comment>
<accession>A0ABP0R669</accession>
<reference evidence="2 3" key="1">
    <citation type="submission" date="2024-02" db="EMBL/GenBank/DDBJ databases">
        <authorList>
            <person name="Chen Y."/>
            <person name="Shah S."/>
            <person name="Dougan E. K."/>
            <person name="Thang M."/>
            <person name="Chan C."/>
        </authorList>
    </citation>
    <scope>NUCLEOTIDE SEQUENCE [LARGE SCALE GENOMIC DNA]</scope>
</reference>
<feature type="compositionally biased region" description="Basic and acidic residues" evidence="1">
    <location>
        <begin position="63"/>
        <end position="73"/>
    </location>
</feature>
<evidence type="ECO:0000313" key="2">
    <source>
        <dbReference type="EMBL" id="CAK9096089.1"/>
    </source>
</evidence>